<dbReference type="SMART" id="SM00726">
    <property type="entry name" value="UIM"/>
    <property type="match status" value="3"/>
</dbReference>
<evidence type="ECO:0000313" key="6">
    <source>
        <dbReference type="Proteomes" id="UP000070544"/>
    </source>
</evidence>
<dbReference type="InterPro" id="IPR036465">
    <property type="entry name" value="vWFA_dom_sf"/>
</dbReference>
<organism evidence="5 6">
    <name type="scientific">Gonapodya prolifera (strain JEL478)</name>
    <name type="common">Monoblepharis prolifera</name>
    <dbReference type="NCBI Taxonomy" id="1344416"/>
    <lineage>
        <taxon>Eukaryota</taxon>
        <taxon>Fungi</taxon>
        <taxon>Fungi incertae sedis</taxon>
        <taxon>Chytridiomycota</taxon>
        <taxon>Chytridiomycota incertae sedis</taxon>
        <taxon>Monoblepharidomycetes</taxon>
        <taxon>Monoblepharidales</taxon>
        <taxon>Gonapodyaceae</taxon>
        <taxon>Gonapodya</taxon>
    </lineage>
</organism>
<keyword evidence="2" id="KW-0647">Proteasome</keyword>
<dbReference type="SUPFAM" id="SSF53300">
    <property type="entry name" value="vWA-like"/>
    <property type="match status" value="1"/>
</dbReference>
<evidence type="ECO:0000256" key="2">
    <source>
        <dbReference type="ARBA" id="ARBA00022942"/>
    </source>
</evidence>
<feature type="compositionally biased region" description="Basic and acidic residues" evidence="3">
    <location>
        <begin position="337"/>
        <end position="356"/>
    </location>
</feature>
<dbReference type="InterPro" id="IPR002035">
    <property type="entry name" value="VWF_A"/>
</dbReference>
<dbReference type="PANTHER" id="PTHR10223">
    <property type="entry name" value="26S PROTEASOME NON-ATPASE REGULATORY SUBUNIT 4"/>
    <property type="match status" value="1"/>
</dbReference>
<dbReference type="STRING" id="1344416.A0A139ACU7"/>
<dbReference type="GO" id="GO:0043248">
    <property type="term" value="P:proteasome assembly"/>
    <property type="evidence" value="ECO:0007669"/>
    <property type="project" value="EnsemblFungi"/>
</dbReference>
<dbReference type="GO" id="GO:0005829">
    <property type="term" value="C:cytosol"/>
    <property type="evidence" value="ECO:0007669"/>
    <property type="project" value="TreeGrafter"/>
</dbReference>
<dbReference type="AlphaFoldDB" id="A0A139ACU7"/>
<proteinExistence type="inferred from homology"/>
<dbReference type="GO" id="GO:0043161">
    <property type="term" value="P:proteasome-mediated ubiquitin-dependent protein catabolic process"/>
    <property type="evidence" value="ECO:0007669"/>
    <property type="project" value="EnsemblFungi"/>
</dbReference>
<dbReference type="FunFam" id="3.40.50.410:FF:000005">
    <property type="entry name" value="26S proteasome non-ATPase regulatory subunit 4"/>
    <property type="match status" value="1"/>
</dbReference>
<evidence type="ECO:0000259" key="4">
    <source>
        <dbReference type="PROSITE" id="PS50234"/>
    </source>
</evidence>
<evidence type="ECO:0000256" key="1">
    <source>
        <dbReference type="ARBA" id="ARBA00005574"/>
    </source>
</evidence>
<dbReference type="InterPro" id="IPR027040">
    <property type="entry name" value="PSMD4"/>
</dbReference>
<dbReference type="SMART" id="SM00327">
    <property type="entry name" value="VWA"/>
    <property type="match status" value="1"/>
</dbReference>
<dbReference type="Pfam" id="PF13519">
    <property type="entry name" value="VWA_2"/>
    <property type="match status" value="1"/>
</dbReference>
<dbReference type="GO" id="GO:0032436">
    <property type="term" value="P:positive regulation of proteasomal ubiquitin-dependent protein catabolic process"/>
    <property type="evidence" value="ECO:0007669"/>
    <property type="project" value="EnsemblFungi"/>
</dbReference>
<gene>
    <name evidence="5" type="ORF">M427DRAFT_57311</name>
</gene>
<protein>
    <recommendedName>
        <fullName evidence="4">VWFA domain-containing protein</fullName>
    </recommendedName>
</protein>
<dbReference type="PROSITE" id="PS50234">
    <property type="entry name" value="VWFA"/>
    <property type="match status" value="1"/>
</dbReference>
<dbReference type="OrthoDB" id="1731724at2759"/>
<feature type="compositionally biased region" description="Low complexity" evidence="3">
    <location>
        <begin position="245"/>
        <end position="259"/>
    </location>
</feature>
<dbReference type="PROSITE" id="PS50330">
    <property type="entry name" value="UIM"/>
    <property type="match status" value="2"/>
</dbReference>
<dbReference type="CDD" id="cd01452">
    <property type="entry name" value="VWA_26S_proteasome_subunit"/>
    <property type="match status" value="1"/>
</dbReference>
<evidence type="ECO:0000256" key="3">
    <source>
        <dbReference type="SAM" id="MobiDB-lite"/>
    </source>
</evidence>
<dbReference type="PANTHER" id="PTHR10223:SF0">
    <property type="entry name" value="26S PROTEASOME NON-ATPASE REGULATORY SUBUNIT 4"/>
    <property type="match status" value="1"/>
</dbReference>
<keyword evidence="6" id="KW-1185">Reference proteome</keyword>
<dbReference type="Pfam" id="PF02809">
    <property type="entry name" value="UIM"/>
    <property type="match status" value="3"/>
</dbReference>
<reference evidence="5 6" key="1">
    <citation type="journal article" date="2015" name="Genome Biol. Evol.">
        <title>Phylogenomic analyses indicate that early fungi evolved digesting cell walls of algal ancestors of land plants.</title>
        <authorList>
            <person name="Chang Y."/>
            <person name="Wang S."/>
            <person name="Sekimoto S."/>
            <person name="Aerts A.L."/>
            <person name="Choi C."/>
            <person name="Clum A."/>
            <person name="LaButti K.M."/>
            <person name="Lindquist E.A."/>
            <person name="Yee Ngan C."/>
            <person name="Ohm R.A."/>
            <person name="Salamov A.A."/>
            <person name="Grigoriev I.V."/>
            <person name="Spatafora J.W."/>
            <person name="Berbee M.L."/>
        </authorList>
    </citation>
    <scope>NUCLEOTIDE SEQUENCE [LARGE SCALE GENOMIC DNA]</scope>
    <source>
        <strain evidence="5 6">JEL478</strain>
    </source>
</reference>
<dbReference type="EMBL" id="KQ965767">
    <property type="protein sequence ID" value="KXS14646.1"/>
    <property type="molecule type" value="Genomic_DNA"/>
</dbReference>
<dbReference type="Gene3D" id="1.10.287.3990">
    <property type="match status" value="1"/>
</dbReference>
<dbReference type="Gene3D" id="3.40.50.410">
    <property type="entry name" value="von Willebrand factor, type A domain"/>
    <property type="match status" value="1"/>
</dbReference>
<dbReference type="OMA" id="QMSMQDQ"/>
<dbReference type="GO" id="GO:0005634">
    <property type="term" value="C:nucleus"/>
    <property type="evidence" value="ECO:0007669"/>
    <property type="project" value="TreeGrafter"/>
</dbReference>
<feature type="domain" description="VWFA" evidence="4">
    <location>
        <begin position="5"/>
        <end position="188"/>
    </location>
</feature>
<sequence length="356" mass="37242">MPLEATLIIVDNSEWSRNGDYTPTRMEAQADAVNLLFNAKTQSNPESTVGLMSMAGKSPEVLVTPSTEIGKILTAMHNVKIGGAPRFETAVQIAQLVLKHRQNKNQRQRIVAFVGSPLVEDEKTLQRIAKKLKKNNVAVDVVNFGEESENTAKLEAFVQTVSSGDNSHLVSIPPGPHILSDILISSPIISGEDGVPAGISAGGGGGFEFGVDPSLDPELALALRISLEEERARQEQASGGAKAPEATSTGAGETTAGAATGVVGDDEDLLAQALAMSVGQNQGGDDVNMEDLNEDEEIQAAIRMSLAGEGGTDSSSADADADLLAGVLESLPGVDPNDPRLRDALNKGDKKDGEKK</sequence>
<feature type="region of interest" description="Disordered" evidence="3">
    <location>
        <begin position="330"/>
        <end position="356"/>
    </location>
</feature>
<evidence type="ECO:0000313" key="5">
    <source>
        <dbReference type="EMBL" id="KXS14646.1"/>
    </source>
</evidence>
<feature type="region of interest" description="Disordered" evidence="3">
    <location>
        <begin position="231"/>
        <end position="259"/>
    </location>
</feature>
<comment type="similarity">
    <text evidence="1">Belongs to the proteasome subunit S5A family.</text>
</comment>
<name>A0A139ACU7_GONPJ</name>
<dbReference type="Proteomes" id="UP000070544">
    <property type="component" value="Unassembled WGS sequence"/>
</dbReference>
<dbReference type="InterPro" id="IPR003903">
    <property type="entry name" value="UIM_dom"/>
</dbReference>
<dbReference type="GO" id="GO:0008540">
    <property type="term" value="C:proteasome regulatory particle, base subcomplex"/>
    <property type="evidence" value="ECO:0007669"/>
    <property type="project" value="EnsemblFungi"/>
</dbReference>
<dbReference type="GO" id="GO:0036435">
    <property type="term" value="F:K48-linked polyubiquitin modification-dependent protein binding"/>
    <property type="evidence" value="ECO:0007669"/>
    <property type="project" value="EnsemblFungi"/>
</dbReference>
<accession>A0A139ACU7</accession>